<sequence>MEQLVVQKLEMKSRILAWDPDEYTLVQIDIAKKKETCEESEKPHIEVDEVEGVAEFASVIDRMRRDEILLLFNLSDI</sequence>
<reference evidence="1" key="1">
    <citation type="submission" date="2022-11" db="EMBL/GenBank/DDBJ databases">
        <authorList>
            <person name="Petersen C."/>
        </authorList>
    </citation>
    <scope>NUCLEOTIDE SEQUENCE</scope>
    <source>
        <strain evidence="1">IBT 16849</strain>
    </source>
</reference>
<protein>
    <submittedName>
        <fullName evidence="1">Uncharacterized protein</fullName>
    </submittedName>
</protein>
<evidence type="ECO:0000313" key="1">
    <source>
        <dbReference type="EMBL" id="KAJ5200311.1"/>
    </source>
</evidence>
<dbReference type="Proteomes" id="UP001150879">
    <property type="component" value="Unassembled WGS sequence"/>
</dbReference>
<gene>
    <name evidence="1" type="ORF">N7472_005515</name>
</gene>
<name>A0A9W9JUG5_9EURO</name>
<keyword evidence="2" id="KW-1185">Reference proteome</keyword>
<comment type="caution">
    <text evidence="1">The sequence shown here is derived from an EMBL/GenBank/DDBJ whole genome shotgun (WGS) entry which is preliminary data.</text>
</comment>
<evidence type="ECO:0000313" key="2">
    <source>
        <dbReference type="Proteomes" id="UP001150879"/>
    </source>
</evidence>
<reference evidence="1" key="2">
    <citation type="journal article" date="2023" name="IMA Fungus">
        <title>Comparative genomic study of the Penicillium genus elucidates a diverse pangenome and 15 lateral gene transfer events.</title>
        <authorList>
            <person name="Petersen C."/>
            <person name="Sorensen T."/>
            <person name="Nielsen M.R."/>
            <person name="Sondergaard T.E."/>
            <person name="Sorensen J.L."/>
            <person name="Fitzpatrick D.A."/>
            <person name="Frisvad J.C."/>
            <person name="Nielsen K.L."/>
        </authorList>
    </citation>
    <scope>NUCLEOTIDE SEQUENCE</scope>
    <source>
        <strain evidence="1">IBT 16849</strain>
    </source>
</reference>
<organism evidence="1 2">
    <name type="scientific">Penicillium cf. griseofulvum</name>
    <dbReference type="NCBI Taxonomy" id="2972120"/>
    <lineage>
        <taxon>Eukaryota</taxon>
        <taxon>Fungi</taxon>
        <taxon>Dikarya</taxon>
        <taxon>Ascomycota</taxon>
        <taxon>Pezizomycotina</taxon>
        <taxon>Eurotiomycetes</taxon>
        <taxon>Eurotiomycetidae</taxon>
        <taxon>Eurotiales</taxon>
        <taxon>Aspergillaceae</taxon>
        <taxon>Penicillium</taxon>
    </lineage>
</organism>
<dbReference type="EMBL" id="JAPQKP010000003">
    <property type="protein sequence ID" value="KAJ5200311.1"/>
    <property type="molecule type" value="Genomic_DNA"/>
</dbReference>
<dbReference type="OrthoDB" id="10518472at2759"/>
<proteinExistence type="predicted"/>
<dbReference type="AlphaFoldDB" id="A0A9W9JUG5"/>
<accession>A0A9W9JUG5</accession>